<name>A0A6G1ENM6_9ORYZ</name>
<evidence type="ECO:0000256" key="1">
    <source>
        <dbReference type="SAM" id="MobiDB-lite"/>
    </source>
</evidence>
<feature type="region of interest" description="Disordered" evidence="1">
    <location>
        <begin position="65"/>
        <end position="99"/>
    </location>
</feature>
<dbReference type="AlphaFoldDB" id="A0A6G1ENM6"/>
<proteinExistence type="predicted"/>
<dbReference type="Proteomes" id="UP000479710">
    <property type="component" value="Unassembled WGS sequence"/>
</dbReference>
<comment type="caution">
    <text evidence="2">The sequence shown here is derived from an EMBL/GenBank/DDBJ whole genome shotgun (WGS) entry which is preliminary data.</text>
</comment>
<accession>A0A6G1ENM6</accession>
<evidence type="ECO:0000313" key="2">
    <source>
        <dbReference type="EMBL" id="KAF0926221.1"/>
    </source>
</evidence>
<organism evidence="2 3">
    <name type="scientific">Oryza meyeriana var. granulata</name>
    <dbReference type="NCBI Taxonomy" id="110450"/>
    <lineage>
        <taxon>Eukaryota</taxon>
        <taxon>Viridiplantae</taxon>
        <taxon>Streptophyta</taxon>
        <taxon>Embryophyta</taxon>
        <taxon>Tracheophyta</taxon>
        <taxon>Spermatophyta</taxon>
        <taxon>Magnoliopsida</taxon>
        <taxon>Liliopsida</taxon>
        <taxon>Poales</taxon>
        <taxon>Poaceae</taxon>
        <taxon>BOP clade</taxon>
        <taxon>Oryzoideae</taxon>
        <taxon>Oryzeae</taxon>
        <taxon>Oryzinae</taxon>
        <taxon>Oryza</taxon>
        <taxon>Oryza meyeriana</taxon>
    </lineage>
</organism>
<reference evidence="2 3" key="1">
    <citation type="submission" date="2019-11" db="EMBL/GenBank/DDBJ databases">
        <title>Whole genome sequence of Oryza granulata.</title>
        <authorList>
            <person name="Li W."/>
        </authorList>
    </citation>
    <scope>NUCLEOTIDE SEQUENCE [LARGE SCALE GENOMIC DNA]</scope>
    <source>
        <strain evidence="3">cv. Menghai</strain>
        <tissue evidence="2">Leaf</tissue>
    </source>
</reference>
<keyword evidence="3" id="KW-1185">Reference proteome</keyword>
<gene>
    <name evidence="2" type="ORF">E2562_022050</name>
</gene>
<protein>
    <submittedName>
        <fullName evidence="2">Uncharacterized protein</fullName>
    </submittedName>
</protein>
<dbReference type="OrthoDB" id="1907216at2759"/>
<sequence>MAVLLLLDIFPGYYPAVREARRAVTHHVVGLQEVFDAVLAAPEADTCGVLASLDQVLKGIWDSAGETPAPSSRGVAKAASSRSASGDAERSRWWEAMVE</sequence>
<evidence type="ECO:0000313" key="3">
    <source>
        <dbReference type="Proteomes" id="UP000479710"/>
    </source>
</evidence>
<dbReference type="EMBL" id="SPHZ02000003">
    <property type="protein sequence ID" value="KAF0926221.1"/>
    <property type="molecule type" value="Genomic_DNA"/>
</dbReference>